<evidence type="ECO:0000256" key="3">
    <source>
        <dbReference type="ARBA" id="ARBA00023002"/>
    </source>
</evidence>
<dbReference type="GeneID" id="63815930"/>
<dbReference type="EMBL" id="MSFN02000007">
    <property type="protein sequence ID" value="PTU18967.1"/>
    <property type="molecule type" value="Genomic_DNA"/>
</dbReference>
<reference evidence="4 5" key="1">
    <citation type="journal article" date="2018" name="Proc. Natl. Acad. Sci. U.S.A.">
        <title>Linking secondary metabolites to gene clusters through genome sequencing of six diverse Aspergillus species.</title>
        <authorList>
            <person name="Kaerboelling I."/>
            <person name="Vesth T.C."/>
            <person name="Frisvad J.C."/>
            <person name="Nybo J.L."/>
            <person name="Theobald S."/>
            <person name="Kuo A."/>
            <person name="Bowyer P."/>
            <person name="Matsuda Y."/>
            <person name="Mondo S."/>
            <person name="Lyhne E.K."/>
            <person name="Kogle M.E."/>
            <person name="Clum A."/>
            <person name="Lipzen A."/>
            <person name="Salamov A."/>
            <person name="Ngan C.Y."/>
            <person name="Daum C."/>
            <person name="Chiniquy J."/>
            <person name="Barry K."/>
            <person name="LaButti K."/>
            <person name="Haridas S."/>
            <person name="Simmons B.A."/>
            <person name="Magnuson J.K."/>
            <person name="Mortensen U.H."/>
            <person name="Larsen T.O."/>
            <person name="Grigoriev I.V."/>
            <person name="Baker S.E."/>
            <person name="Andersen M.R."/>
        </authorList>
    </citation>
    <scope>NUCLEOTIDE SEQUENCE [LARGE SCALE GENOMIC DNA]</scope>
    <source>
        <strain evidence="4 5">IBT 24754</strain>
    </source>
</reference>
<evidence type="ECO:0008006" key="6">
    <source>
        <dbReference type="Google" id="ProtNLM"/>
    </source>
</evidence>
<dbReference type="VEuPathDB" id="FungiDB:P175DRAFT_0518361"/>
<gene>
    <name evidence="4" type="ORF">P175DRAFT_0518361</name>
</gene>
<dbReference type="OrthoDB" id="2915840at2759"/>
<keyword evidence="3" id="KW-0560">Oxidoreductase</keyword>
<keyword evidence="2" id="KW-0274">FAD</keyword>
<evidence type="ECO:0000313" key="4">
    <source>
        <dbReference type="EMBL" id="PTU18967.1"/>
    </source>
</evidence>
<protein>
    <recommendedName>
        <fullName evidence="6">L-ornithine N(5)-oxygenase</fullName>
    </recommendedName>
</protein>
<dbReference type="Pfam" id="PF13738">
    <property type="entry name" value="Pyr_redox_3"/>
    <property type="match status" value="1"/>
</dbReference>
<evidence type="ECO:0000256" key="1">
    <source>
        <dbReference type="ARBA" id="ARBA00022630"/>
    </source>
</evidence>
<proteinExistence type="predicted"/>
<dbReference type="Proteomes" id="UP000244073">
    <property type="component" value="Unassembled WGS sequence"/>
</dbReference>
<evidence type="ECO:0000256" key="2">
    <source>
        <dbReference type="ARBA" id="ARBA00022827"/>
    </source>
</evidence>
<dbReference type="PANTHER" id="PTHR23023">
    <property type="entry name" value="DIMETHYLANILINE MONOOXYGENASE"/>
    <property type="match status" value="1"/>
</dbReference>
<dbReference type="AlphaFoldDB" id="A0A2T5LRQ8"/>
<comment type="caution">
    <text evidence="4">The sequence shown here is derived from an EMBL/GenBank/DDBJ whole genome shotgun (WGS) entry which is preliminary data.</text>
</comment>
<accession>A0A2T5LRQ8</accession>
<dbReference type="InterPro" id="IPR036188">
    <property type="entry name" value="FAD/NAD-bd_sf"/>
</dbReference>
<evidence type="ECO:0000313" key="5">
    <source>
        <dbReference type="Proteomes" id="UP000244073"/>
    </source>
</evidence>
<keyword evidence="1" id="KW-0285">Flavoprotein</keyword>
<dbReference type="GO" id="GO:0016491">
    <property type="term" value="F:oxidoreductase activity"/>
    <property type="evidence" value="ECO:0007669"/>
    <property type="project" value="UniProtKB-KW"/>
</dbReference>
<organism evidence="4 5">
    <name type="scientific">Aspergillus ochraceoroseus IBT 24754</name>
    <dbReference type="NCBI Taxonomy" id="1392256"/>
    <lineage>
        <taxon>Eukaryota</taxon>
        <taxon>Fungi</taxon>
        <taxon>Dikarya</taxon>
        <taxon>Ascomycota</taxon>
        <taxon>Pezizomycotina</taxon>
        <taxon>Eurotiomycetes</taxon>
        <taxon>Eurotiomycetidae</taxon>
        <taxon>Eurotiales</taxon>
        <taxon>Aspergillaceae</taxon>
        <taxon>Aspergillus</taxon>
        <taxon>Aspergillus subgen. Nidulantes</taxon>
    </lineage>
</organism>
<sequence length="599" mass="66141">MEILDLVVIGAEIGWSGLAALKTYHQVHPSATLCLLESASSVGGVWAKPRLWDGLKSNNMRGTYEFSDFPMDDSFGVKPGEHIPGHIIQSYLERYAEHFGVAPLIRLNSRVQVVDHHRPDGSWALTYLDMATGETKEVLSRKLIIATGITSQPYRPAIRGEESFDRPLFHSSELPKYHQSVLRQPSNHIVVLGGTKSAWDAVYTAATAGATVDWIIRDNGHGPVWMAPPYVTPLHRWLEKLVTTRLLSWFSPCIWTDPVADGGSRVRSFLHGTWLGRKITDAFWSLLANDVVTRNRLAAHPETAKLTPWISPFWVASGLSILNYPTNFFDLVTSGQVRVHIDHIAHLSAHTVHLATSGTLDHVDALVVASGWKPGPEIEFRPAATLPRDLGFPNAPDALPASLVAAADQEILARFPRLATQPVHASPAPYAAIAPDAQTGSQARHPYRLARFLVPPTPLGASRTVAFMGVAMTINTALVVQTQALWIAAYFAHRLPLLPHEPCPPDLRAMLHKTAHVSPGMGADLLWETALHSQFGVHRYPGGLGRRNPDFVFDVIPYVDLLLRDLGVRRARKQGMKQWFEPHGMEDYGGVVEEWMSGN</sequence>
<dbReference type="InterPro" id="IPR050346">
    <property type="entry name" value="FMO-like"/>
</dbReference>
<dbReference type="SUPFAM" id="SSF51905">
    <property type="entry name" value="FAD/NAD(P)-binding domain"/>
    <property type="match status" value="1"/>
</dbReference>
<name>A0A2T5LRQ8_9EURO</name>
<dbReference type="Gene3D" id="3.50.50.60">
    <property type="entry name" value="FAD/NAD(P)-binding domain"/>
    <property type="match status" value="1"/>
</dbReference>
<dbReference type="RefSeq" id="XP_040750359.1">
    <property type="nucleotide sequence ID" value="XM_040899048.1"/>
</dbReference>
<dbReference type="FunFam" id="3.50.50.60:FF:000258">
    <property type="entry name" value="Flavin-binding monooxygenase-like protein (AFU_orthologue AFUA_6G01900)"/>
    <property type="match status" value="1"/>
</dbReference>